<dbReference type="AlphaFoldDB" id="A0A0G4GNT1"/>
<dbReference type="InParanoid" id="A0A0G4GNT1"/>
<proteinExistence type="predicted"/>
<gene>
    <name evidence="1" type="ORF">Vbra_2276</name>
</gene>
<dbReference type="VEuPathDB" id="CryptoDB:Vbra_2276"/>
<dbReference type="Proteomes" id="UP000041254">
    <property type="component" value="Unassembled WGS sequence"/>
</dbReference>
<organism evidence="1 2">
    <name type="scientific">Vitrella brassicaformis (strain CCMP3155)</name>
    <dbReference type="NCBI Taxonomy" id="1169540"/>
    <lineage>
        <taxon>Eukaryota</taxon>
        <taxon>Sar</taxon>
        <taxon>Alveolata</taxon>
        <taxon>Colpodellida</taxon>
        <taxon>Vitrellaceae</taxon>
        <taxon>Vitrella</taxon>
    </lineage>
</organism>
<sequence>MQHNQQQPDQQQQHPIEYIFVGRRTFYLLSLNDILRLRKTCRWARGLFGAPQLRQRLSHEVSTPAGLRRTADGQQLLTFDDQQMGEGDLLAALCVTGAGGWSEMSEAVELAGQCGHCQLPVSLTAGDLHQYPNKTAYLAGPRVLAQLKMVGPHIHFGNGVTFQLFDHGNKLRAIKDDIDLAIDIDPPLPANDFFQQHRQQHDPAVRSSITYASPTGWRSLTVPWDYSSVSFFVKNIVLNHFKRSHETNGTHREIDRHVDNSRLDTLMTQSLHTPVEGCTTTASFRFAGHTWCLSVEVKTTESAMCGVGGAFRDRFPQTTRLARAVLGAVISAILCGR</sequence>
<dbReference type="EMBL" id="CDMY01000738">
    <property type="protein sequence ID" value="CEM31828.1"/>
    <property type="molecule type" value="Genomic_DNA"/>
</dbReference>
<evidence type="ECO:0000313" key="2">
    <source>
        <dbReference type="Proteomes" id="UP000041254"/>
    </source>
</evidence>
<name>A0A0G4GNT1_VITBC</name>
<dbReference type="PhylomeDB" id="A0A0G4GNT1"/>
<evidence type="ECO:0000313" key="1">
    <source>
        <dbReference type="EMBL" id="CEM31828.1"/>
    </source>
</evidence>
<keyword evidence="2" id="KW-1185">Reference proteome</keyword>
<reference evidence="1 2" key="1">
    <citation type="submission" date="2014-11" db="EMBL/GenBank/DDBJ databases">
        <authorList>
            <person name="Zhu J."/>
            <person name="Qi W."/>
            <person name="Song R."/>
        </authorList>
    </citation>
    <scope>NUCLEOTIDE SEQUENCE [LARGE SCALE GENOMIC DNA]</scope>
</reference>
<accession>A0A0G4GNT1</accession>
<protein>
    <submittedName>
        <fullName evidence="1">Uncharacterized protein</fullName>
    </submittedName>
</protein>